<name>A0A7D9I6Z4_PARCT</name>
<dbReference type="AlphaFoldDB" id="A0A7D9I6Z4"/>
<proteinExistence type="predicted"/>
<evidence type="ECO:0000259" key="2">
    <source>
        <dbReference type="PROSITE" id="PS50174"/>
    </source>
</evidence>
<evidence type="ECO:0000256" key="1">
    <source>
        <dbReference type="ARBA" id="ARBA00040365"/>
    </source>
</evidence>
<keyword evidence="4" id="KW-1185">Reference proteome</keyword>
<dbReference type="GO" id="GO:0003676">
    <property type="term" value="F:nucleic acid binding"/>
    <property type="evidence" value="ECO:0007669"/>
    <property type="project" value="InterPro"/>
</dbReference>
<dbReference type="InterPro" id="IPR000467">
    <property type="entry name" value="G_patch_dom"/>
</dbReference>
<feature type="domain" description="G-patch" evidence="2">
    <location>
        <begin position="18"/>
        <end position="64"/>
    </location>
</feature>
<gene>
    <name evidence="3" type="ORF">PACLA_8A071197</name>
</gene>
<dbReference type="OrthoDB" id="10019757at2759"/>
<sequence>MVNFHIGGETAASEESRGLDFAKKQLEKHGWSEGKGLGKDESGRASAIKVGVKNNTLGVGFDVGKEFTNHWWDHLFNKAASNIVVEESKVIPFASYNICDQQFFSFLHDSKAGFWWK</sequence>
<protein>
    <recommendedName>
        <fullName evidence="1">G patch domain-containing protein 4</fullName>
    </recommendedName>
</protein>
<dbReference type="SMART" id="SM00443">
    <property type="entry name" value="G_patch"/>
    <property type="match status" value="1"/>
</dbReference>
<accession>A0A7D9I6Z4</accession>
<reference evidence="3" key="1">
    <citation type="submission" date="2020-04" db="EMBL/GenBank/DDBJ databases">
        <authorList>
            <person name="Alioto T."/>
            <person name="Alioto T."/>
            <person name="Gomez Garrido J."/>
        </authorList>
    </citation>
    <scope>NUCLEOTIDE SEQUENCE</scope>
    <source>
        <strain evidence="3">A484AB</strain>
    </source>
</reference>
<dbReference type="PANTHER" id="PTHR23149">
    <property type="entry name" value="G PATCH DOMAIN CONTAINING PROTEIN"/>
    <property type="match status" value="1"/>
</dbReference>
<dbReference type="Proteomes" id="UP001152795">
    <property type="component" value="Unassembled WGS sequence"/>
</dbReference>
<dbReference type="EMBL" id="CACRXK020003507">
    <property type="protein sequence ID" value="CAB3999063.1"/>
    <property type="molecule type" value="Genomic_DNA"/>
</dbReference>
<evidence type="ECO:0000313" key="3">
    <source>
        <dbReference type="EMBL" id="CAB3999063.1"/>
    </source>
</evidence>
<dbReference type="InterPro" id="IPR050656">
    <property type="entry name" value="PINX1"/>
</dbReference>
<comment type="caution">
    <text evidence="3">The sequence shown here is derived from an EMBL/GenBank/DDBJ whole genome shotgun (WGS) entry which is preliminary data.</text>
</comment>
<dbReference type="GO" id="GO:0005730">
    <property type="term" value="C:nucleolus"/>
    <property type="evidence" value="ECO:0007669"/>
    <property type="project" value="TreeGrafter"/>
</dbReference>
<organism evidence="3 4">
    <name type="scientific">Paramuricea clavata</name>
    <name type="common">Red gorgonian</name>
    <name type="synonym">Violescent sea-whip</name>
    <dbReference type="NCBI Taxonomy" id="317549"/>
    <lineage>
        <taxon>Eukaryota</taxon>
        <taxon>Metazoa</taxon>
        <taxon>Cnidaria</taxon>
        <taxon>Anthozoa</taxon>
        <taxon>Octocorallia</taxon>
        <taxon>Malacalcyonacea</taxon>
        <taxon>Plexauridae</taxon>
        <taxon>Paramuricea</taxon>
    </lineage>
</organism>
<dbReference type="PROSITE" id="PS50174">
    <property type="entry name" value="G_PATCH"/>
    <property type="match status" value="1"/>
</dbReference>
<dbReference type="Pfam" id="PF01585">
    <property type="entry name" value="G-patch"/>
    <property type="match status" value="1"/>
</dbReference>
<dbReference type="PANTHER" id="PTHR23149:SF9">
    <property type="entry name" value="G PATCH DOMAIN-CONTAINING PROTEIN 4"/>
    <property type="match status" value="1"/>
</dbReference>
<evidence type="ECO:0000313" key="4">
    <source>
        <dbReference type="Proteomes" id="UP001152795"/>
    </source>
</evidence>